<accession>A0ACC1YVF4</accession>
<dbReference type="Proteomes" id="UP001164539">
    <property type="component" value="Chromosome 1"/>
</dbReference>
<keyword evidence="2" id="KW-1185">Reference proteome</keyword>
<evidence type="ECO:0000313" key="1">
    <source>
        <dbReference type="EMBL" id="KAJ4727153.1"/>
    </source>
</evidence>
<protein>
    <submittedName>
        <fullName evidence="1">21 kDa protein</fullName>
    </submittedName>
</protein>
<dbReference type="EMBL" id="CM051394">
    <property type="protein sequence ID" value="KAJ4727153.1"/>
    <property type="molecule type" value="Genomic_DNA"/>
</dbReference>
<evidence type="ECO:0000313" key="2">
    <source>
        <dbReference type="Proteomes" id="UP001164539"/>
    </source>
</evidence>
<gene>
    <name evidence="1" type="ORF">OWV82_000300</name>
</gene>
<comment type="caution">
    <text evidence="1">The sequence shown here is derived from an EMBL/GenBank/DDBJ whole genome shotgun (WGS) entry which is preliminary data.</text>
</comment>
<organism evidence="1 2">
    <name type="scientific">Melia azedarach</name>
    <name type="common">Chinaberry tree</name>
    <dbReference type="NCBI Taxonomy" id="155640"/>
    <lineage>
        <taxon>Eukaryota</taxon>
        <taxon>Viridiplantae</taxon>
        <taxon>Streptophyta</taxon>
        <taxon>Embryophyta</taxon>
        <taxon>Tracheophyta</taxon>
        <taxon>Spermatophyta</taxon>
        <taxon>Magnoliopsida</taxon>
        <taxon>eudicotyledons</taxon>
        <taxon>Gunneridae</taxon>
        <taxon>Pentapetalae</taxon>
        <taxon>rosids</taxon>
        <taxon>malvids</taxon>
        <taxon>Sapindales</taxon>
        <taxon>Meliaceae</taxon>
        <taxon>Melia</taxon>
    </lineage>
</organism>
<reference evidence="1 2" key="1">
    <citation type="journal article" date="2023" name="Science">
        <title>Complex scaffold remodeling in plant triterpene biosynthesis.</title>
        <authorList>
            <person name="De La Pena R."/>
            <person name="Hodgson H."/>
            <person name="Liu J.C."/>
            <person name="Stephenson M.J."/>
            <person name="Martin A.C."/>
            <person name="Owen C."/>
            <person name="Harkess A."/>
            <person name="Leebens-Mack J."/>
            <person name="Jimenez L.E."/>
            <person name="Osbourn A."/>
            <person name="Sattely E.S."/>
        </authorList>
    </citation>
    <scope>NUCLEOTIDE SEQUENCE [LARGE SCALE GENOMIC DNA]</scope>
    <source>
        <strain evidence="2">cv. JPN11</strain>
        <tissue evidence="1">Leaf</tissue>
    </source>
</reference>
<sequence>MAQLGVFLLVILSISGIMRTVEPSFAGRSQAKAYIEESCRSTRYPALCVHCLSRFAKKTSLKSPQELAQLALSVSLYRARITKAYLVKVATELKAVNSTEYQSVEDCKQQINNGIEQLGQSIKELRSLGKSQNTVNDDSFMHIDNVETWVSAALTDASSCVDQFPVRNMSKLKATIKGKVLNVAQVTSNALALFHRYAARYRAGAAKKP</sequence>
<proteinExistence type="predicted"/>
<name>A0ACC1YVF4_MELAZ</name>